<protein>
    <submittedName>
        <fullName evidence="2">XRE family helix-turn-helix transcriptional regulator</fullName>
    </submittedName>
</protein>
<dbReference type="SUPFAM" id="SSF47413">
    <property type="entry name" value="lambda repressor-like DNA-binding domains"/>
    <property type="match status" value="1"/>
</dbReference>
<accession>A0ABU5NDD1</accession>
<sequence length="137" mass="15720">MYEQSESKGKADNIDKLVSRRLKMRRVMLGMSQQDIGKAVDVSIQQVQKYEKATNRISSGKLFTIAKFLKVPITYFYEHSDESEIITNVFAEDDAKYEAEDSNVVTEKEIVNLIKAFSEIKSLQSRKKITELVKTMS</sequence>
<dbReference type="InterPro" id="IPR001387">
    <property type="entry name" value="Cro/C1-type_HTH"/>
</dbReference>
<organism evidence="2 3">
    <name type="scientific">Candidatus Megaera venefica</name>
    <dbReference type="NCBI Taxonomy" id="2055910"/>
    <lineage>
        <taxon>Bacteria</taxon>
        <taxon>Pseudomonadati</taxon>
        <taxon>Pseudomonadota</taxon>
        <taxon>Alphaproteobacteria</taxon>
        <taxon>Rickettsiales</taxon>
        <taxon>Rickettsiaceae</taxon>
        <taxon>Candidatus Megaera</taxon>
    </lineage>
</organism>
<evidence type="ECO:0000313" key="3">
    <source>
        <dbReference type="Proteomes" id="UP001291687"/>
    </source>
</evidence>
<dbReference type="CDD" id="cd00093">
    <property type="entry name" value="HTH_XRE"/>
    <property type="match status" value="1"/>
</dbReference>
<gene>
    <name evidence="2" type="ORF">Megvenef_01165</name>
</gene>
<reference evidence="2 3" key="1">
    <citation type="submission" date="2023-03" db="EMBL/GenBank/DDBJ databases">
        <title>Host association and intracellularity evolved multiple times independently in the Rickettsiales.</title>
        <authorList>
            <person name="Castelli M."/>
            <person name="Nardi T."/>
            <person name="Gammuto L."/>
            <person name="Bellinzona G."/>
            <person name="Sabaneyeva E."/>
            <person name="Potekhin A."/>
            <person name="Serra V."/>
            <person name="Petroni G."/>
            <person name="Sassera D."/>
        </authorList>
    </citation>
    <scope>NUCLEOTIDE SEQUENCE [LARGE SCALE GENOMIC DNA]</scope>
    <source>
        <strain evidence="2 3">Sr 2-6</strain>
    </source>
</reference>
<dbReference type="Gene3D" id="1.10.260.40">
    <property type="entry name" value="lambda repressor-like DNA-binding domains"/>
    <property type="match status" value="1"/>
</dbReference>
<dbReference type="Pfam" id="PF01381">
    <property type="entry name" value="HTH_3"/>
    <property type="match status" value="1"/>
</dbReference>
<evidence type="ECO:0000313" key="2">
    <source>
        <dbReference type="EMBL" id="MEA0971192.1"/>
    </source>
</evidence>
<dbReference type="RefSeq" id="WP_322777095.1">
    <property type="nucleotide sequence ID" value="NZ_JARJFB010000093.1"/>
</dbReference>
<proteinExistence type="predicted"/>
<dbReference type="Proteomes" id="UP001291687">
    <property type="component" value="Unassembled WGS sequence"/>
</dbReference>
<dbReference type="PROSITE" id="PS50943">
    <property type="entry name" value="HTH_CROC1"/>
    <property type="match status" value="1"/>
</dbReference>
<dbReference type="SMART" id="SM00530">
    <property type="entry name" value="HTH_XRE"/>
    <property type="match status" value="1"/>
</dbReference>
<comment type="caution">
    <text evidence="2">The sequence shown here is derived from an EMBL/GenBank/DDBJ whole genome shotgun (WGS) entry which is preliminary data.</text>
</comment>
<name>A0ABU5NDD1_9RICK</name>
<dbReference type="EMBL" id="JARJFB010000093">
    <property type="protein sequence ID" value="MEA0971192.1"/>
    <property type="molecule type" value="Genomic_DNA"/>
</dbReference>
<keyword evidence="3" id="KW-1185">Reference proteome</keyword>
<evidence type="ECO:0000259" key="1">
    <source>
        <dbReference type="PROSITE" id="PS50943"/>
    </source>
</evidence>
<feature type="domain" description="HTH cro/C1-type" evidence="1">
    <location>
        <begin position="22"/>
        <end position="76"/>
    </location>
</feature>
<dbReference type="InterPro" id="IPR010982">
    <property type="entry name" value="Lambda_DNA-bd_dom_sf"/>
</dbReference>